<dbReference type="OrthoDB" id="5575722at2759"/>
<evidence type="ECO:0000256" key="1">
    <source>
        <dbReference type="SAM" id="MobiDB-lite"/>
    </source>
</evidence>
<feature type="compositionally biased region" description="Acidic residues" evidence="1">
    <location>
        <begin position="645"/>
        <end position="654"/>
    </location>
</feature>
<feature type="compositionally biased region" description="Low complexity" evidence="1">
    <location>
        <begin position="604"/>
        <end position="613"/>
    </location>
</feature>
<feature type="compositionally biased region" description="Basic and acidic residues" evidence="1">
    <location>
        <begin position="377"/>
        <end position="391"/>
    </location>
</feature>
<feature type="domain" description="HAUS augmin-like complex subunit 6 N-terminal" evidence="2">
    <location>
        <begin position="59"/>
        <end position="291"/>
    </location>
</feature>
<dbReference type="AlphaFoldDB" id="G2QM72"/>
<organism evidence="3 4">
    <name type="scientific">Thermothelomyces thermophilus (strain ATCC 42464 / BCRC 31852 / DSM 1799)</name>
    <name type="common">Sporotrichum thermophile</name>
    <dbReference type="NCBI Taxonomy" id="573729"/>
    <lineage>
        <taxon>Eukaryota</taxon>
        <taxon>Fungi</taxon>
        <taxon>Dikarya</taxon>
        <taxon>Ascomycota</taxon>
        <taxon>Pezizomycotina</taxon>
        <taxon>Sordariomycetes</taxon>
        <taxon>Sordariomycetidae</taxon>
        <taxon>Sordariales</taxon>
        <taxon>Chaetomiaceae</taxon>
        <taxon>Thermothelomyces</taxon>
    </lineage>
</organism>
<dbReference type="KEGG" id="mtm:MYCTH_2310837"/>
<feature type="compositionally biased region" description="Basic and acidic residues" evidence="1">
    <location>
        <begin position="710"/>
        <end position="719"/>
    </location>
</feature>
<evidence type="ECO:0000313" key="3">
    <source>
        <dbReference type="EMBL" id="AEO61052.1"/>
    </source>
</evidence>
<feature type="compositionally biased region" description="Low complexity" evidence="1">
    <location>
        <begin position="39"/>
        <end position="51"/>
    </location>
</feature>
<dbReference type="InterPro" id="IPR028163">
    <property type="entry name" value="HAUS_6_N"/>
</dbReference>
<feature type="compositionally biased region" description="Polar residues" evidence="1">
    <location>
        <begin position="1"/>
        <end position="31"/>
    </location>
</feature>
<dbReference type="Proteomes" id="UP000007322">
    <property type="component" value="Chromosome 6"/>
</dbReference>
<dbReference type="VEuPathDB" id="FungiDB:MYCTH_2310837"/>
<accession>G2QM72</accession>
<evidence type="ECO:0000259" key="2">
    <source>
        <dbReference type="Pfam" id="PF14661"/>
    </source>
</evidence>
<proteinExistence type="predicted"/>
<feature type="compositionally biased region" description="Basic and acidic residues" evidence="1">
    <location>
        <begin position="505"/>
        <end position="514"/>
    </location>
</feature>
<dbReference type="GeneID" id="11514590"/>
<dbReference type="HOGENOM" id="CLU_013984_0_0_1"/>
<evidence type="ECO:0000313" key="4">
    <source>
        <dbReference type="Proteomes" id="UP000007322"/>
    </source>
</evidence>
<feature type="compositionally biased region" description="Polar residues" evidence="1">
    <location>
        <begin position="524"/>
        <end position="536"/>
    </location>
</feature>
<dbReference type="OMA" id="RVHCVEW"/>
<dbReference type="Pfam" id="PF14661">
    <property type="entry name" value="HAUS6_N"/>
    <property type="match status" value="1"/>
</dbReference>
<sequence>MAQPNGASSLSRAKSTRASANIGKPSQSASRGNAPGAVPSTTTSHQTTSPTARSHVSLFLANLRLLNLDQHPDWPDINALTFSTKDLAQGQKKRIQSVEWALYHLFRLWDPDEARNKLQPFFPPLDQVQSLNLRAALLRGLEQAKKNGVLGRDAVVRKTMLDECKGERLEEVLAVFSSAVLKKVVAEQQLNGGGHPALAQTLALENRGYSGDRTELVALVIAHKASLRRMLDEKNTDRARFREFSDWLALKEETVARKREEAEAAKRSGRKKVVTDEEKREVWGIVRNNWAGNERWMEALLYGDSKSHKDGVLATPYDRVWRRVQEGRLAELEGTSAGLLERLEHRVQGQQARLEKWQGFRQRLFGKTGSEAATKGQKQEPKHKGIDLGFREHESLRLDRLSPRKLPRPSPKQLDSHYEALIEGLRSDLSKIGSTAPAIPAFFRRPPPLERPEPPTEDAEPESEVISDISELEEARPPPRPSPSRREPIKVSEEPAFEPVLRKAKTFDDEHGFFEDEPLIPSRLQRSATVQPQSPSARRRQSQDSPTKSPERRFSSAPKATRRPSSPPPPAPSPPRVVTPSPEPPPSPEQAVSPTQQLADQILAAVSAASPSPVKKPRHRLSLAERTRLSMARVTSHANLRVPEADEDGFDEAGGEAVPEADNGNRGALDRAPRPVVSSVAEPSTAEREAGGYEDLVARTRRSLAGSEAARQKAQLERRRSLKRGMQSGGGAPSTPAAAGRRSNYFRAVSEEEGNSTLQLAEELLNGGRENDYEAVFMSRPKLKTSPIGTPVREFWD</sequence>
<feature type="region of interest" description="Disordered" evidence="1">
    <location>
        <begin position="437"/>
        <end position="753"/>
    </location>
</feature>
<feature type="compositionally biased region" description="Basic and acidic residues" evidence="1">
    <location>
        <begin position="484"/>
        <end position="493"/>
    </location>
</feature>
<reference evidence="3 4" key="1">
    <citation type="journal article" date="2011" name="Nat. Biotechnol.">
        <title>Comparative genomic analysis of the thermophilic biomass-degrading fungi Myceliophthora thermophila and Thielavia terrestris.</title>
        <authorList>
            <person name="Berka R.M."/>
            <person name="Grigoriev I.V."/>
            <person name="Otillar R."/>
            <person name="Salamov A."/>
            <person name="Grimwood J."/>
            <person name="Reid I."/>
            <person name="Ishmael N."/>
            <person name="John T."/>
            <person name="Darmond C."/>
            <person name="Moisan M.-C."/>
            <person name="Henrissat B."/>
            <person name="Coutinho P.M."/>
            <person name="Lombard V."/>
            <person name="Natvig D.O."/>
            <person name="Lindquist E."/>
            <person name="Schmutz J."/>
            <person name="Lucas S."/>
            <person name="Harris P."/>
            <person name="Powlowski J."/>
            <person name="Bellemare A."/>
            <person name="Taylor D."/>
            <person name="Butler G."/>
            <person name="de Vries R.P."/>
            <person name="Allijn I.E."/>
            <person name="van den Brink J."/>
            <person name="Ushinsky S."/>
            <person name="Storms R."/>
            <person name="Powell A.J."/>
            <person name="Paulsen I.T."/>
            <person name="Elbourne L.D.H."/>
            <person name="Baker S.E."/>
            <person name="Magnuson J."/>
            <person name="LaBoissiere S."/>
            <person name="Clutterbuck A.J."/>
            <person name="Martinez D."/>
            <person name="Wogulis M."/>
            <person name="de Leon A.L."/>
            <person name="Rey M.W."/>
            <person name="Tsang A."/>
        </authorList>
    </citation>
    <scope>NUCLEOTIDE SEQUENCE [LARGE SCALE GENOMIC DNA]</scope>
    <source>
        <strain evidence="4">ATCC 42464 / BCRC 31852 / DSM 1799</strain>
    </source>
</reference>
<name>G2QM72_THET4</name>
<feature type="compositionally biased region" description="Pro residues" evidence="1">
    <location>
        <begin position="565"/>
        <end position="588"/>
    </location>
</feature>
<dbReference type="STRING" id="573729.G2QM72"/>
<feature type="region of interest" description="Disordered" evidence="1">
    <location>
        <begin position="369"/>
        <end position="391"/>
    </location>
</feature>
<protein>
    <recommendedName>
        <fullName evidence="2">HAUS augmin-like complex subunit 6 N-terminal domain-containing protein</fullName>
    </recommendedName>
</protein>
<dbReference type="eggNOG" id="ENOG502S4RN">
    <property type="taxonomic scope" value="Eukaryota"/>
</dbReference>
<feature type="region of interest" description="Disordered" evidence="1">
    <location>
        <begin position="1"/>
        <end position="51"/>
    </location>
</feature>
<keyword evidence="4" id="KW-1185">Reference proteome</keyword>
<dbReference type="RefSeq" id="XP_003666297.1">
    <property type="nucleotide sequence ID" value="XM_003666249.1"/>
</dbReference>
<gene>
    <name evidence="3" type="ORF">MYCTH_2310837</name>
</gene>
<dbReference type="InParanoid" id="G2QM72"/>
<feature type="compositionally biased region" description="Acidic residues" evidence="1">
    <location>
        <begin position="455"/>
        <end position="465"/>
    </location>
</feature>
<dbReference type="EMBL" id="CP003007">
    <property type="protein sequence ID" value="AEO61052.1"/>
    <property type="molecule type" value="Genomic_DNA"/>
</dbReference>